<evidence type="ECO:0000313" key="2">
    <source>
        <dbReference type="Proteomes" id="UP000294963"/>
    </source>
</evidence>
<protein>
    <submittedName>
        <fullName evidence="1">Uncharacterized protein</fullName>
    </submittedName>
</protein>
<organism evidence="1 2">
    <name type="scientific">Acinetobacter calcoaceticus</name>
    <dbReference type="NCBI Taxonomy" id="471"/>
    <lineage>
        <taxon>Bacteria</taxon>
        <taxon>Pseudomonadati</taxon>
        <taxon>Pseudomonadota</taxon>
        <taxon>Gammaproteobacteria</taxon>
        <taxon>Moraxellales</taxon>
        <taxon>Moraxellaceae</taxon>
        <taxon>Acinetobacter</taxon>
        <taxon>Acinetobacter calcoaceticus/baumannii complex</taxon>
    </lineage>
</organism>
<dbReference type="AlphaFoldDB" id="A0A4R1XW08"/>
<comment type="caution">
    <text evidence="1">The sequence shown here is derived from an EMBL/GenBank/DDBJ whole genome shotgun (WGS) entry which is preliminary data.</text>
</comment>
<gene>
    <name evidence="1" type="ORF">EC844_109113</name>
</gene>
<evidence type="ECO:0000313" key="1">
    <source>
        <dbReference type="EMBL" id="TCM67341.1"/>
    </source>
</evidence>
<dbReference type="OrthoDB" id="6705549at2"/>
<reference evidence="1 2" key="1">
    <citation type="submission" date="2019-03" db="EMBL/GenBank/DDBJ databases">
        <title>Genomic analyses of the natural microbiome of Caenorhabditis elegans.</title>
        <authorList>
            <person name="Samuel B."/>
        </authorList>
    </citation>
    <scope>NUCLEOTIDE SEQUENCE [LARGE SCALE GENOMIC DNA]</scope>
    <source>
        <strain evidence="1 2">JUb89</strain>
    </source>
</reference>
<sequence>MKKLAFIANCQTHLHNNQNHDANDAHDDRLNDQVSDQQVPVTQQYVAELLSKKLSEYGFETESTQGTDWVSVHVDDHPVALGVSCRAQENGQLMCEINVQSDEDQGWFSKIETQSIVKQLTHAVENSLKADPAIKVGQWQE</sequence>
<accession>A0A4R1XW08</accession>
<proteinExistence type="predicted"/>
<dbReference type="EMBL" id="SLVJ01000009">
    <property type="protein sequence ID" value="TCM67341.1"/>
    <property type="molecule type" value="Genomic_DNA"/>
</dbReference>
<name>A0A4R1XW08_ACICA</name>
<dbReference type="Proteomes" id="UP000294963">
    <property type="component" value="Unassembled WGS sequence"/>
</dbReference>
<keyword evidence="2" id="KW-1185">Reference proteome</keyword>